<dbReference type="Pfam" id="PF17820">
    <property type="entry name" value="PDZ_6"/>
    <property type="match status" value="1"/>
</dbReference>
<dbReference type="HOGENOM" id="CLU_2534440_0_0_1"/>
<proteinExistence type="predicted"/>
<dbReference type="GeneID" id="17297933"/>
<dbReference type="Gene3D" id="2.30.42.10">
    <property type="match status" value="1"/>
</dbReference>
<dbReference type="AlphaFoldDB" id="L1IZR0"/>
<dbReference type="OrthoDB" id="165498at2759"/>
<feature type="domain" description="PDZ" evidence="1">
    <location>
        <begin position="1"/>
        <end position="85"/>
    </location>
</feature>
<dbReference type="SMART" id="SM00228">
    <property type="entry name" value="PDZ"/>
    <property type="match status" value="1"/>
</dbReference>
<evidence type="ECO:0000259" key="1">
    <source>
        <dbReference type="PROSITE" id="PS50106"/>
    </source>
</evidence>
<name>L1IZR0_GUITC</name>
<protein>
    <recommendedName>
        <fullName evidence="1">PDZ domain-containing protein</fullName>
    </recommendedName>
</protein>
<gene>
    <name evidence="2" type="ORF">GUITHDRAFT_153905</name>
</gene>
<organism evidence="2">
    <name type="scientific">Guillardia theta (strain CCMP2712)</name>
    <name type="common">Cryptophyte</name>
    <dbReference type="NCBI Taxonomy" id="905079"/>
    <lineage>
        <taxon>Eukaryota</taxon>
        <taxon>Cryptophyceae</taxon>
        <taxon>Pyrenomonadales</taxon>
        <taxon>Geminigeraceae</taxon>
        <taxon>Guillardia</taxon>
    </lineage>
</organism>
<dbReference type="InterPro" id="IPR036034">
    <property type="entry name" value="PDZ_sf"/>
</dbReference>
<feature type="non-terminal residue" evidence="2">
    <location>
        <position position="1"/>
    </location>
</feature>
<dbReference type="SUPFAM" id="SSF50156">
    <property type="entry name" value="PDZ domain-like"/>
    <property type="match status" value="1"/>
</dbReference>
<sequence length="85" mass="9048">MRQTDPRAKAGIGVIFKAVQLPDGRNPLMVKSLSPDGPAKVTGKIEVGDVLLEVDGKKVRTTDEASHYILGPKGSPVQLKLERAG</sequence>
<dbReference type="InterPro" id="IPR001478">
    <property type="entry name" value="PDZ"/>
</dbReference>
<evidence type="ECO:0000313" key="2">
    <source>
        <dbReference type="EMBL" id="EKX41285.1"/>
    </source>
</evidence>
<dbReference type="KEGG" id="gtt:GUITHDRAFT_153905"/>
<dbReference type="PROSITE" id="PS50106">
    <property type="entry name" value="PDZ"/>
    <property type="match status" value="1"/>
</dbReference>
<dbReference type="EMBL" id="JH993025">
    <property type="protein sequence ID" value="EKX41285.1"/>
    <property type="molecule type" value="Genomic_DNA"/>
</dbReference>
<dbReference type="RefSeq" id="XP_005828265.1">
    <property type="nucleotide sequence ID" value="XM_005828208.1"/>
</dbReference>
<accession>L1IZR0</accession>
<dbReference type="PaxDb" id="55529-EKX41285"/>
<reference evidence="2" key="1">
    <citation type="journal article" date="2012" name="Nature">
        <title>Algal genomes reveal evolutionary mosaicism and the fate of nucleomorphs.</title>
        <authorList>
            <consortium name="DOE Joint Genome Institute"/>
            <person name="Curtis B.A."/>
            <person name="Tanifuji G."/>
            <person name="Burki F."/>
            <person name="Gruber A."/>
            <person name="Irimia M."/>
            <person name="Maruyama S."/>
            <person name="Arias M.C."/>
            <person name="Ball S.G."/>
            <person name="Gile G.H."/>
            <person name="Hirakawa Y."/>
            <person name="Hopkins J.F."/>
            <person name="Kuo A."/>
            <person name="Rensing S.A."/>
            <person name="Schmutz J."/>
            <person name="Symeonidi A."/>
            <person name="Elias M."/>
            <person name="Eveleigh R.J."/>
            <person name="Herman E.K."/>
            <person name="Klute M.J."/>
            <person name="Nakayama T."/>
            <person name="Obornik M."/>
            <person name="Reyes-Prieto A."/>
            <person name="Armbrust E.V."/>
            <person name="Aves S.J."/>
            <person name="Beiko R.G."/>
            <person name="Coutinho P."/>
            <person name="Dacks J.B."/>
            <person name="Durnford D.G."/>
            <person name="Fast N.M."/>
            <person name="Green B.R."/>
            <person name="Grisdale C.J."/>
            <person name="Hempel F."/>
            <person name="Henrissat B."/>
            <person name="Hoppner M.P."/>
            <person name="Ishida K."/>
            <person name="Kim E."/>
            <person name="Koreny L."/>
            <person name="Kroth P.G."/>
            <person name="Liu Y."/>
            <person name="Malik S.B."/>
            <person name="Maier U.G."/>
            <person name="McRose D."/>
            <person name="Mock T."/>
            <person name="Neilson J.A."/>
            <person name="Onodera N.T."/>
            <person name="Poole A.M."/>
            <person name="Pritham E.J."/>
            <person name="Richards T.A."/>
            <person name="Rocap G."/>
            <person name="Roy S.W."/>
            <person name="Sarai C."/>
            <person name="Schaack S."/>
            <person name="Shirato S."/>
            <person name="Slamovits C.H."/>
            <person name="Spencer D.F."/>
            <person name="Suzuki S."/>
            <person name="Worden A.Z."/>
            <person name="Zauner S."/>
            <person name="Barry K."/>
            <person name="Bell C."/>
            <person name="Bharti A.K."/>
            <person name="Crow J.A."/>
            <person name="Grimwood J."/>
            <person name="Kramer R."/>
            <person name="Lindquist E."/>
            <person name="Lucas S."/>
            <person name="Salamov A."/>
            <person name="McFadden G.I."/>
            <person name="Lane C.E."/>
            <person name="Keeling P.J."/>
            <person name="Gray M.W."/>
            <person name="Grigoriev I.V."/>
            <person name="Archibald J.M."/>
        </authorList>
    </citation>
    <scope>NUCLEOTIDE SEQUENCE</scope>
    <source>
        <strain evidence="2">CCMP2712</strain>
    </source>
</reference>
<dbReference type="InterPro" id="IPR041489">
    <property type="entry name" value="PDZ_6"/>
</dbReference>